<dbReference type="SUPFAM" id="SSF51905">
    <property type="entry name" value="FAD/NAD(P)-binding domain"/>
    <property type="match status" value="1"/>
</dbReference>
<evidence type="ECO:0000259" key="3">
    <source>
        <dbReference type="Pfam" id="PF16092"/>
    </source>
</evidence>
<evidence type="ECO:0000313" key="5">
    <source>
        <dbReference type="Ensembl" id="ENSAOCP00000048264.1"/>
    </source>
</evidence>
<feature type="domain" description="FAD/NAD(P)-binding" evidence="2">
    <location>
        <begin position="686"/>
        <end position="933"/>
    </location>
</feature>
<dbReference type="Pfam" id="PF23150">
    <property type="entry name" value="CFAP61_dimer"/>
    <property type="match status" value="1"/>
</dbReference>
<dbReference type="InterPro" id="IPR056299">
    <property type="entry name" value="CFAP61_dimer"/>
</dbReference>
<dbReference type="Pfam" id="PF07992">
    <property type="entry name" value="Pyr_redox_2"/>
    <property type="match status" value="1"/>
</dbReference>
<evidence type="ECO:0000256" key="1">
    <source>
        <dbReference type="SAM" id="MobiDB-lite"/>
    </source>
</evidence>
<dbReference type="InterPro" id="IPR038884">
    <property type="entry name" value="CFAP61"/>
</dbReference>
<dbReference type="Ensembl" id="ENSAOCT00000079998.1">
    <property type="protein sequence ID" value="ENSAOCP00000048264.1"/>
    <property type="gene ID" value="ENSAOCG00000021903.2"/>
</dbReference>
<evidence type="ECO:0000313" key="6">
    <source>
        <dbReference type="Proteomes" id="UP001501940"/>
    </source>
</evidence>
<dbReference type="GeneTree" id="ENSGT00390000004987"/>
<feature type="domain" description="CFAP61 dimerisation" evidence="4">
    <location>
        <begin position="985"/>
        <end position="1100"/>
    </location>
</feature>
<organism evidence="5 6">
    <name type="scientific">Amphiprion ocellaris</name>
    <name type="common">Clown anemonefish</name>
    <dbReference type="NCBI Taxonomy" id="80972"/>
    <lineage>
        <taxon>Eukaryota</taxon>
        <taxon>Metazoa</taxon>
        <taxon>Chordata</taxon>
        <taxon>Craniata</taxon>
        <taxon>Vertebrata</taxon>
        <taxon>Euteleostomi</taxon>
        <taxon>Actinopterygii</taxon>
        <taxon>Neopterygii</taxon>
        <taxon>Teleostei</taxon>
        <taxon>Neoteleostei</taxon>
        <taxon>Acanthomorphata</taxon>
        <taxon>Ovalentaria</taxon>
        <taxon>Pomacentridae</taxon>
        <taxon>Amphiprion</taxon>
    </lineage>
</organism>
<dbReference type="PANTHER" id="PTHR21178:SF8">
    <property type="entry name" value="CILIA- AND FLAGELLA-ASSOCIATED PROTEIN 61"/>
    <property type="match status" value="1"/>
</dbReference>
<dbReference type="InterPro" id="IPR016181">
    <property type="entry name" value="Acyl_CoA_acyltransferase"/>
</dbReference>
<reference evidence="5 6" key="1">
    <citation type="submission" date="2022-01" db="EMBL/GenBank/DDBJ databases">
        <title>A chromosome-scale genome assembly of the false clownfish, Amphiprion ocellaris.</title>
        <authorList>
            <person name="Ryu T."/>
        </authorList>
    </citation>
    <scope>NUCLEOTIDE SEQUENCE [LARGE SCALE GENOMIC DNA]</scope>
</reference>
<dbReference type="Gene3D" id="3.50.50.60">
    <property type="entry name" value="FAD/NAD(P)-binding domain"/>
    <property type="match status" value="2"/>
</dbReference>
<dbReference type="InterPro" id="IPR036188">
    <property type="entry name" value="FAD/NAD-bd_sf"/>
</dbReference>
<dbReference type="InterPro" id="IPR032151">
    <property type="entry name" value="CFAP61_N"/>
</dbReference>
<dbReference type="Proteomes" id="UP001501940">
    <property type="component" value="Chromosome 12"/>
</dbReference>
<feature type="domain" description="Cilia- and flagella-associated protein 61 N-terminal" evidence="3">
    <location>
        <begin position="313"/>
        <end position="470"/>
    </location>
</feature>
<dbReference type="SUPFAM" id="SSF55729">
    <property type="entry name" value="Acyl-CoA N-acyltransferases (Nat)"/>
    <property type="match status" value="2"/>
</dbReference>
<dbReference type="Gene3D" id="3.40.630.30">
    <property type="match status" value="1"/>
</dbReference>
<dbReference type="PANTHER" id="PTHR21178">
    <property type="entry name" value="CILIA- AND FLAGELLA-ASSOCIATED PROTEIN 61"/>
    <property type="match status" value="1"/>
</dbReference>
<keyword evidence="6" id="KW-1185">Reference proteome</keyword>
<dbReference type="Pfam" id="PF16092">
    <property type="entry name" value="CFAP61_N"/>
    <property type="match status" value="2"/>
</dbReference>
<evidence type="ECO:0000259" key="4">
    <source>
        <dbReference type="Pfam" id="PF23150"/>
    </source>
</evidence>
<evidence type="ECO:0008006" key="7">
    <source>
        <dbReference type="Google" id="ProtNLM"/>
    </source>
</evidence>
<name>A0AAQ5Y603_AMPOC</name>
<dbReference type="AlphaFoldDB" id="A0AAQ5Y603"/>
<gene>
    <name evidence="5" type="primary">CFAP61</name>
</gene>
<feature type="compositionally biased region" description="Polar residues" evidence="1">
    <location>
        <begin position="292"/>
        <end position="307"/>
    </location>
</feature>
<reference evidence="5" key="2">
    <citation type="submission" date="2025-08" db="UniProtKB">
        <authorList>
            <consortium name="Ensembl"/>
        </authorList>
    </citation>
    <scope>IDENTIFICATION</scope>
</reference>
<accession>A0AAQ5Y603</accession>
<evidence type="ECO:0000259" key="2">
    <source>
        <dbReference type="Pfam" id="PF07992"/>
    </source>
</evidence>
<protein>
    <recommendedName>
        <fullName evidence="7">Cilia- and flagella-associated protein 61 N-terminal domain-containing protein</fullName>
    </recommendedName>
</protein>
<feature type="domain" description="Cilia- and flagella-associated protein 61 N-terminal" evidence="3">
    <location>
        <begin position="16"/>
        <end position="269"/>
    </location>
</feature>
<dbReference type="InterPro" id="IPR023753">
    <property type="entry name" value="FAD/NAD-binding_dom"/>
</dbReference>
<proteinExistence type="predicted"/>
<feature type="region of interest" description="Disordered" evidence="1">
    <location>
        <begin position="266"/>
        <end position="307"/>
    </location>
</feature>
<sequence>MRTVTSASGQKETILVRRSESADAREIGSLIGPSAQAVFGRVSVIHLLEKANLAVTLTNEKDDILAHASFLDHPIGDLVDQAQWEPFLQKHFSAEKCTPLNTLFLHLFVAETNFSKASAKEIMRAVFNAVTELEYICLVSPNLGGLEPALEEIFEPLKRLTDPGHQCLALITHRQEHFPCLHVRPARVEDYDDIMQLFEKQRKQPVSWSAVFDQPYLMAELLEAKSKDYRSAVCEIDGAVVGFISVTADVDLTELHASFELSESDGLCNMQQPKPDDPAAQCDPSEDEKEQTQASTLQQEEAQSTGTFSGKSNAFCIQLFVIDKKYETRSVDFIPHIFKLFPDLNFCIITVPSGAPVFPLLQNFVRVPSGPTNLLSRELYICHRAGLRSVEVRPAVPADRPAVSGLVKDLNLSEFLLQDLDRFYESRRDTNAVPLQAFVSEADGEVVGILIIRDEQDIEYIRAHYNIEDFIYFSHHRYEEHAQIRHFVLKPFFQHFTRHLFKEVLRLAHQSCLYHRLYPRCHSQENSCVHHLDFVLNCAVPVRPRRQIIYPLEELGMNAPSRQLTEDQSNPEPEHLCASDRCRAHRASWKLFEYHTKAPFALSLMSRKLTMEPKVTINARIVVVGASDTALSFLEVLCFCPHLRFNKLTLISTHGFPGDYSHEDVGFLSTSHAYSSRDLAQIPVHSCVSVVTGKMVGINRKSKYVRVSGGEKVPYDHLVLCTGLQYRMPCPTGVDLSQPITNSQLQLQSAHRRYSGPVPSNLFTLNDLHDCMAARRWLHANFVELEDNAIVYGNSIDVYTTVETLLSLGIIGSRIHLVLPPPEPGMSCFTDSAIDKAVTRAMESAEVQIHHNCVLAQMNHGEQPDPLTSVSFTTDAEPLHLHCGVFINLSNKGVDYDAFKSINKSFLVFDSRLVINSTFSTSSPFIYSAGPLTKFSRRYYTEEWSHANFNSKELGQELAAMLLHLFDPTLEPVDEPPPEMDCLVPLYKQAKIQGGKLPGGYNYLHVTKPTASTLTDHAVKHLQDRMVVTGHVETGDYFCLHLDCYEQVETLTCWSLKPLPVSNYLCLYGKHEQLLGQLLRRYHEGLVRDLYSFFRESRCLPVFHDRFSDFEQELRQISLNTLEGDESRQQVMTDDDSDAFHTDSFLHEESRAALRSSAVKFLTYNRNLLPMFAHPGQL</sequence>
<reference evidence="5" key="3">
    <citation type="submission" date="2025-09" db="UniProtKB">
        <authorList>
            <consortium name="Ensembl"/>
        </authorList>
    </citation>
    <scope>IDENTIFICATION</scope>
</reference>
<dbReference type="GO" id="GO:0016491">
    <property type="term" value="F:oxidoreductase activity"/>
    <property type="evidence" value="ECO:0007669"/>
    <property type="project" value="InterPro"/>
</dbReference>